<evidence type="ECO:0000313" key="1">
    <source>
        <dbReference type="EMBL" id="BCX69793.1"/>
    </source>
</evidence>
<proteinExistence type="predicted"/>
<gene>
    <name evidence="1" type="ORF">LAB08_R44460</name>
</gene>
<dbReference type="Proteomes" id="UP000218595">
    <property type="component" value="Chromosome"/>
</dbReference>
<protein>
    <submittedName>
        <fullName evidence="1">Uncharacterized protein</fullName>
    </submittedName>
</protein>
<accession>A0ABM7RXS2</accession>
<organism evidence="1 2">
    <name type="scientific">Pseudomonas izuensis</name>
    <dbReference type="NCBI Taxonomy" id="2684212"/>
    <lineage>
        <taxon>Bacteria</taxon>
        <taxon>Pseudomonadati</taxon>
        <taxon>Pseudomonadota</taxon>
        <taxon>Gammaproteobacteria</taxon>
        <taxon>Pseudomonadales</taxon>
        <taxon>Pseudomonadaceae</taxon>
        <taxon>Pseudomonas</taxon>
    </lineage>
</organism>
<reference evidence="1 2" key="1">
    <citation type="submission" date="2016-04" db="EMBL/GenBank/DDBJ databases">
        <title>Complete genome sequence of Pseudomonas sp. LAB-08 isolated from TCE contaminated aquifer soil.</title>
        <authorList>
            <person name="Dohra H."/>
            <person name="Suzuki K."/>
            <person name="Fatma A."/>
            <person name="Inuzuka Y."/>
            <person name="Honjo M."/>
            <person name="Tashiro Y."/>
            <person name="Futamata H."/>
        </authorList>
    </citation>
    <scope>NUCLEOTIDE SEQUENCE [LARGE SCALE GENOMIC DNA]</scope>
    <source>
        <strain evidence="1 2">LAB-08</strain>
    </source>
</reference>
<keyword evidence="2" id="KW-1185">Reference proteome</keyword>
<evidence type="ECO:0000313" key="2">
    <source>
        <dbReference type="Proteomes" id="UP000218595"/>
    </source>
</evidence>
<dbReference type="RefSeq" id="WP_096509687.1">
    <property type="nucleotide sequence ID" value="NZ_AP017423.2"/>
</dbReference>
<sequence>MTSKYEALVIDIDEVVEDAIVLLVDGVTVKCFASYCPLDIRVGGRYEVEFEMVLPDGDCVVASQEAGVGVEMVGLGFSCIISGYLDGGTFRSFVDFTDQGLHYEYPQFNEKHVKITVDRLDVSF</sequence>
<name>A0ABM7RXS2_9PSED</name>
<dbReference type="EMBL" id="AP017423">
    <property type="protein sequence ID" value="BCX69793.1"/>
    <property type="molecule type" value="Genomic_DNA"/>
</dbReference>